<dbReference type="RefSeq" id="WP_186840189.1">
    <property type="nucleotide sequence ID" value="NZ_JACOOZ010000003.1"/>
</dbReference>
<protein>
    <submittedName>
        <fullName evidence="1">Terminase</fullName>
    </submittedName>
</protein>
<name>A0ABR7F1B4_9FIRM</name>
<proteinExistence type="predicted"/>
<dbReference type="Gene3D" id="3.30.420.240">
    <property type="match status" value="1"/>
</dbReference>
<dbReference type="EMBL" id="JACOOZ010000003">
    <property type="protein sequence ID" value="MBC5667408.1"/>
    <property type="molecule type" value="Genomic_DNA"/>
</dbReference>
<reference evidence="1 2" key="1">
    <citation type="submission" date="2020-08" db="EMBL/GenBank/DDBJ databases">
        <title>Genome public.</title>
        <authorList>
            <person name="Liu C."/>
            <person name="Sun Q."/>
        </authorList>
    </citation>
    <scope>NUCLEOTIDE SEQUENCE [LARGE SCALE GENOMIC DNA]</scope>
    <source>
        <strain evidence="1 2">BX4</strain>
    </source>
</reference>
<accession>A0ABR7F1B4</accession>
<evidence type="ECO:0000313" key="1">
    <source>
        <dbReference type="EMBL" id="MBC5667408.1"/>
    </source>
</evidence>
<evidence type="ECO:0000313" key="2">
    <source>
        <dbReference type="Proteomes" id="UP000597877"/>
    </source>
</evidence>
<keyword evidence="2" id="KW-1185">Reference proteome</keyword>
<dbReference type="InterPro" id="IPR027417">
    <property type="entry name" value="P-loop_NTPase"/>
</dbReference>
<comment type="caution">
    <text evidence="1">The sequence shown here is derived from an EMBL/GenBank/DDBJ whole genome shotgun (WGS) entry which is preliminary data.</text>
</comment>
<dbReference type="Gene3D" id="3.40.50.300">
    <property type="entry name" value="P-loop containing nucleotide triphosphate hydrolases"/>
    <property type="match status" value="1"/>
</dbReference>
<gene>
    <name evidence="1" type="ORF">H8S00_05345</name>
</gene>
<sequence>MEIYIPISSKELSQRKIEEYQKMSKIINWGRCNPVRFCETFFGLKLIDYQAYCFMRTWAVQYALWAECRGAGKDTLAAAYFMTRLLLIPDYSLYISSNTYAQSVESFNKLRDIALKRIPSFASATDVFAREVDKTGSNSETGFLQAPTCKFRLYNNSKMEALSSNLEAIRGKRGAVWLNETAWKTAEELAVVENYANVDTSFSTSTEKVQYYKPQQMPLQILYTSSVGDVTYPFFDKYKTFYKKMLVGNSNYFCFDMNAYDILYHSSIDGEPIKSHLTEDQIKKAIEEDPDNADVELFNKFRKGGGHNAVVTMDELIRNSSNRKPLLYNDTGKKKFVFTYDPARNFDGSVLSIFEVIDDKEVGYKLRFVNCVSMVDTNSKNKTPLPMPAQLEIIKDLMIKYNGERSAEWENIEFYIDAGSGGGGISAVADQLMEDWVDKFGKKHRGIIDPNHKQYETARKKYTNAMPIVHLVDPQGYKKIMYDAVSKMVKLNLIEFANYDKKDYILLPNKDGSFDKVDLTQEEQIALANMEIAKLQLSYMCRYDTSNGGVTYELAKDKKNFHDDAAYTLAEGAYALAILRREDLLKKPKRDSSFDPSQFVMARQPQIRKI</sequence>
<dbReference type="Proteomes" id="UP000597877">
    <property type="component" value="Unassembled WGS sequence"/>
</dbReference>
<organism evidence="1 2">
    <name type="scientific">Eubacterium segne</name>
    <dbReference type="NCBI Taxonomy" id="2763045"/>
    <lineage>
        <taxon>Bacteria</taxon>
        <taxon>Bacillati</taxon>
        <taxon>Bacillota</taxon>
        <taxon>Clostridia</taxon>
        <taxon>Eubacteriales</taxon>
        <taxon>Eubacteriaceae</taxon>
        <taxon>Eubacterium</taxon>
    </lineage>
</organism>